<sequence>MIKMFSILLFYLIQGSFAELDPKICVQRADSGNCKALMVKYFYNFESNQCEQFTYGGCGGNKNNFDSMEDCSKSCHPSLISPDYIENYKCFQDKKPGICEQNIVRYFFNSTSLTCESFIYGGCGSNENNFESKQQCEQTCSKVVKKERRMAANICTLPKDAGRCKASFEKFYFNTLTNKCESFDYGGCEGNNNNFESMQECQKICE</sequence>
<dbReference type="EMBL" id="REGN01002516">
    <property type="protein sequence ID" value="RNA27618.1"/>
    <property type="molecule type" value="Genomic_DNA"/>
</dbReference>
<feature type="domain" description="BPTI/Kunitz inhibitor" evidence="3">
    <location>
        <begin position="155"/>
        <end position="205"/>
    </location>
</feature>
<dbReference type="GO" id="GO:0005615">
    <property type="term" value="C:extracellular space"/>
    <property type="evidence" value="ECO:0007669"/>
    <property type="project" value="TreeGrafter"/>
</dbReference>
<feature type="signal peptide" evidence="2">
    <location>
        <begin position="1"/>
        <end position="18"/>
    </location>
</feature>
<dbReference type="InterPro" id="IPR036880">
    <property type="entry name" value="Kunitz_BPTI_sf"/>
</dbReference>
<evidence type="ECO:0000256" key="2">
    <source>
        <dbReference type="SAM" id="SignalP"/>
    </source>
</evidence>
<feature type="domain" description="BPTI/Kunitz inhibitor" evidence="3">
    <location>
        <begin position="25"/>
        <end position="75"/>
    </location>
</feature>
<accession>A0A3M7RW71</accession>
<feature type="chain" id="PRO_5018150997" evidence="2">
    <location>
        <begin position="19"/>
        <end position="206"/>
    </location>
</feature>
<dbReference type="SUPFAM" id="SSF57362">
    <property type="entry name" value="BPTI-like"/>
    <property type="match status" value="3"/>
</dbReference>
<dbReference type="Proteomes" id="UP000276133">
    <property type="component" value="Unassembled WGS sequence"/>
</dbReference>
<dbReference type="PROSITE" id="PS50279">
    <property type="entry name" value="BPTI_KUNITZ_2"/>
    <property type="match status" value="3"/>
</dbReference>
<reference evidence="4 5" key="1">
    <citation type="journal article" date="2018" name="Sci. Rep.">
        <title>Genomic signatures of local adaptation to the degree of environmental predictability in rotifers.</title>
        <authorList>
            <person name="Franch-Gras L."/>
            <person name="Hahn C."/>
            <person name="Garcia-Roger E.M."/>
            <person name="Carmona M.J."/>
            <person name="Serra M."/>
            <person name="Gomez A."/>
        </authorList>
    </citation>
    <scope>NUCLEOTIDE SEQUENCE [LARGE SCALE GENOMIC DNA]</scope>
    <source>
        <strain evidence="4">HYR1</strain>
    </source>
</reference>
<protein>
    <submittedName>
        <fullName evidence="4">Tissue factor pathway inhibitor</fullName>
    </submittedName>
</protein>
<evidence type="ECO:0000313" key="4">
    <source>
        <dbReference type="EMBL" id="RNA27618.1"/>
    </source>
</evidence>
<dbReference type="AlphaFoldDB" id="A0A3M7RW71"/>
<keyword evidence="2" id="KW-0732">Signal</keyword>
<dbReference type="Pfam" id="PF00014">
    <property type="entry name" value="Kunitz_BPTI"/>
    <property type="match status" value="3"/>
</dbReference>
<dbReference type="PRINTS" id="PR00759">
    <property type="entry name" value="BASICPTASE"/>
</dbReference>
<dbReference type="STRING" id="10195.A0A3M7RW71"/>
<dbReference type="PANTHER" id="PTHR10083:SF374">
    <property type="entry name" value="BPTI_KUNITZ INHIBITOR DOMAIN-CONTAINING PROTEIN"/>
    <property type="match status" value="1"/>
</dbReference>
<organism evidence="4 5">
    <name type="scientific">Brachionus plicatilis</name>
    <name type="common">Marine rotifer</name>
    <name type="synonym">Brachionus muelleri</name>
    <dbReference type="NCBI Taxonomy" id="10195"/>
    <lineage>
        <taxon>Eukaryota</taxon>
        <taxon>Metazoa</taxon>
        <taxon>Spiralia</taxon>
        <taxon>Gnathifera</taxon>
        <taxon>Rotifera</taxon>
        <taxon>Eurotatoria</taxon>
        <taxon>Monogononta</taxon>
        <taxon>Pseudotrocha</taxon>
        <taxon>Ploima</taxon>
        <taxon>Brachionidae</taxon>
        <taxon>Brachionus</taxon>
    </lineage>
</organism>
<keyword evidence="1" id="KW-1015">Disulfide bond</keyword>
<dbReference type="OrthoDB" id="4473401at2759"/>
<dbReference type="PROSITE" id="PS00280">
    <property type="entry name" value="BPTI_KUNITZ_1"/>
    <property type="match status" value="2"/>
</dbReference>
<dbReference type="InterPro" id="IPR050098">
    <property type="entry name" value="TFPI/VKTCI-like"/>
</dbReference>
<dbReference type="InterPro" id="IPR020901">
    <property type="entry name" value="Prtase_inh_Kunz-CS"/>
</dbReference>
<name>A0A3M7RW71_BRAPC</name>
<dbReference type="GO" id="GO:0004867">
    <property type="term" value="F:serine-type endopeptidase inhibitor activity"/>
    <property type="evidence" value="ECO:0007669"/>
    <property type="project" value="InterPro"/>
</dbReference>
<dbReference type="SMART" id="SM00131">
    <property type="entry name" value="KU"/>
    <property type="match status" value="3"/>
</dbReference>
<evidence type="ECO:0000259" key="3">
    <source>
        <dbReference type="PROSITE" id="PS50279"/>
    </source>
</evidence>
<gene>
    <name evidence="4" type="ORF">BpHYR1_006140</name>
</gene>
<keyword evidence="5" id="KW-1185">Reference proteome</keyword>
<dbReference type="FunFam" id="4.10.410.10:FF:000004">
    <property type="entry name" value="Tissue factor pathway inhibitor"/>
    <property type="match status" value="2"/>
</dbReference>
<proteinExistence type="predicted"/>
<evidence type="ECO:0000256" key="1">
    <source>
        <dbReference type="ARBA" id="ARBA00023157"/>
    </source>
</evidence>
<comment type="caution">
    <text evidence="4">The sequence shown here is derived from an EMBL/GenBank/DDBJ whole genome shotgun (WGS) entry which is preliminary data.</text>
</comment>
<dbReference type="Gene3D" id="4.10.410.10">
    <property type="entry name" value="Pancreatic trypsin inhibitor Kunitz domain"/>
    <property type="match status" value="3"/>
</dbReference>
<evidence type="ECO:0000313" key="5">
    <source>
        <dbReference type="Proteomes" id="UP000276133"/>
    </source>
</evidence>
<feature type="domain" description="BPTI/Kunitz inhibitor" evidence="3">
    <location>
        <begin position="90"/>
        <end position="140"/>
    </location>
</feature>
<dbReference type="PANTHER" id="PTHR10083">
    <property type="entry name" value="KUNITZ-TYPE PROTEASE INHIBITOR-RELATED"/>
    <property type="match status" value="1"/>
</dbReference>
<dbReference type="CDD" id="cd00109">
    <property type="entry name" value="Kunitz-type"/>
    <property type="match status" value="3"/>
</dbReference>
<dbReference type="InterPro" id="IPR002223">
    <property type="entry name" value="Kunitz_BPTI"/>
</dbReference>